<reference evidence="2" key="2">
    <citation type="journal article" date="2021" name="PeerJ">
        <title>Extensive microbial diversity within the chicken gut microbiome revealed by metagenomics and culture.</title>
        <authorList>
            <person name="Gilroy R."/>
            <person name="Ravi A."/>
            <person name="Getino M."/>
            <person name="Pursley I."/>
            <person name="Horton D.L."/>
            <person name="Alikhan N.F."/>
            <person name="Baker D."/>
            <person name="Gharbi K."/>
            <person name="Hall N."/>
            <person name="Watson M."/>
            <person name="Adriaenssens E.M."/>
            <person name="Foster-Nyarko E."/>
            <person name="Jarju S."/>
            <person name="Secka A."/>
            <person name="Antonio M."/>
            <person name="Oren A."/>
            <person name="Chaudhuri R.R."/>
            <person name="La Ragione R."/>
            <person name="Hildebrand F."/>
            <person name="Pallen M.J."/>
        </authorList>
    </citation>
    <scope>NUCLEOTIDE SEQUENCE</scope>
    <source>
        <strain evidence="2">11167</strain>
    </source>
</reference>
<dbReference type="AlphaFoldDB" id="A0A9D9E941"/>
<reference evidence="2" key="1">
    <citation type="submission" date="2020-10" db="EMBL/GenBank/DDBJ databases">
        <authorList>
            <person name="Gilroy R."/>
        </authorList>
    </citation>
    <scope>NUCLEOTIDE SEQUENCE</scope>
    <source>
        <strain evidence="2">11167</strain>
    </source>
</reference>
<sequence>MEGKAAASEREFFKAVFISDADSVMEGVAKGPATSDEAFFNALSDNLEDVKAAASRADWQGARKLFASCIRSQLDRERFFTIPYEIPENIFKLPGESDSEAVKRIEDFKVVSVGVMGDFSAQGRIGWKSNPTYNAYKEWTWQLSRHNEIKMMAHEYNLTGDERIAHSALGIMRSWIEDAVMPPLGTSGYATKCWRTIECGIRMGANWPYILFSFSYLAFGDMTRQ</sequence>
<accession>A0A9D9E941</accession>
<gene>
    <name evidence="2" type="ORF">IAC42_01080</name>
</gene>
<evidence type="ECO:0000313" key="2">
    <source>
        <dbReference type="EMBL" id="MBO8442343.1"/>
    </source>
</evidence>
<organism evidence="2 3">
    <name type="scientific">Candidatus Aphodenecus pullistercoris</name>
    <dbReference type="NCBI Taxonomy" id="2840669"/>
    <lineage>
        <taxon>Bacteria</taxon>
        <taxon>Pseudomonadati</taxon>
        <taxon>Spirochaetota</taxon>
        <taxon>Spirochaetia</taxon>
        <taxon>Spirochaetales</taxon>
        <taxon>Candidatus Aphodenecus</taxon>
    </lineage>
</organism>
<dbReference type="SUPFAM" id="SSF48230">
    <property type="entry name" value="Chondroitin AC/alginate lyase"/>
    <property type="match status" value="1"/>
</dbReference>
<name>A0A9D9E941_9SPIR</name>
<dbReference type="Proteomes" id="UP000823633">
    <property type="component" value="Unassembled WGS sequence"/>
</dbReference>
<dbReference type="Pfam" id="PF16889">
    <property type="entry name" value="Hepar_II_III_N"/>
    <property type="match status" value="1"/>
</dbReference>
<evidence type="ECO:0000259" key="1">
    <source>
        <dbReference type="Pfam" id="PF16889"/>
    </source>
</evidence>
<comment type="caution">
    <text evidence="2">The sequence shown here is derived from an EMBL/GenBank/DDBJ whole genome shotgun (WGS) entry which is preliminary data.</text>
</comment>
<protein>
    <recommendedName>
        <fullName evidence="1">Heparin-sulfate lyase N-terminal domain-containing protein</fullName>
    </recommendedName>
</protein>
<dbReference type="Gene3D" id="1.50.10.100">
    <property type="entry name" value="Chondroitin AC/alginate lyase"/>
    <property type="match status" value="1"/>
</dbReference>
<proteinExistence type="predicted"/>
<feature type="domain" description="Heparin-sulfate lyase N-terminal" evidence="1">
    <location>
        <begin position="44"/>
        <end position="210"/>
    </location>
</feature>
<dbReference type="InterPro" id="IPR031680">
    <property type="entry name" value="Hepar_II_III_N"/>
</dbReference>
<dbReference type="EMBL" id="JADIMU010000009">
    <property type="protein sequence ID" value="MBO8442343.1"/>
    <property type="molecule type" value="Genomic_DNA"/>
</dbReference>
<dbReference type="InterPro" id="IPR008929">
    <property type="entry name" value="Chondroitin_lyas"/>
</dbReference>
<evidence type="ECO:0000313" key="3">
    <source>
        <dbReference type="Proteomes" id="UP000823633"/>
    </source>
</evidence>